<protein>
    <submittedName>
        <fullName evidence="1">Putative lipocalin-3 1</fullName>
    </submittedName>
</protein>
<name>A0A023FR86_AMBCJ</name>
<feature type="non-terminal residue" evidence="1">
    <location>
        <position position="1"/>
    </location>
</feature>
<proteinExistence type="evidence at transcript level"/>
<dbReference type="EMBL" id="GBBK01000176">
    <property type="protein sequence ID" value="JAC24306.1"/>
    <property type="molecule type" value="mRNA"/>
</dbReference>
<organism evidence="1">
    <name type="scientific">Amblyomma cajennense</name>
    <name type="common">Cayenne tick</name>
    <name type="synonym">Acarus cajennensis</name>
    <dbReference type="NCBI Taxonomy" id="34607"/>
    <lineage>
        <taxon>Eukaryota</taxon>
        <taxon>Metazoa</taxon>
        <taxon>Ecdysozoa</taxon>
        <taxon>Arthropoda</taxon>
        <taxon>Chelicerata</taxon>
        <taxon>Arachnida</taxon>
        <taxon>Acari</taxon>
        <taxon>Parasitiformes</taxon>
        <taxon>Ixodida</taxon>
        <taxon>Ixodoidea</taxon>
        <taxon>Ixodidae</taxon>
        <taxon>Amblyomminae</taxon>
        <taxon>Amblyomma</taxon>
    </lineage>
</organism>
<dbReference type="AlphaFoldDB" id="A0A023FR86"/>
<accession>A0A023FR86</accession>
<sequence length="234" mass="26056">ETPTTRRLRRASNMAALPIIGKFVIALLAAVMRANADGVKADARVLNITEFEESGARIMIFSIRGTDHIICKMDHIESTSETGTSFRRYYYTGLRNQPAERRITSVQLQGSFKHSTGSPVEVPTPFDSMNVMQRDARTGSYGCWAGIETMKKQSIDNKCAKFSTSRRSTCIPGGVLAREQATEELRVKLAFDAKENGELECLKEVLDGKDHEKVSIFTTCMKQFETFLGKKAAD</sequence>
<evidence type="ECO:0000313" key="1">
    <source>
        <dbReference type="EMBL" id="JAC24306.1"/>
    </source>
</evidence>
<reference evidence="1" key="1">
    <citation type="submission" date="2014-03" db="EMBL/GenBank/DDBJ databases">
        <title>The sialotranscriptome of Amblyomma triste, Amblyomma parvum and Amblyomma cajennense ticks, uncovered by 454-based RNA-seq.</title>
        <authorList>
            <person name="Garcia G.R."/>
            <person name="Gardinassi L.G."/>
            <person name="Ribeiro J.M."/>
            <person name="Anatriello E."/>
            <person name="Ferreira B.R."/>
            <person name="Moreira H.N."/>
            <person name="Mafra C."/>
            <person name="Olegario M.M."/>
            <person name="Szabo P.J."/>
            <person name="Miranda-Santos I.K."/>
            <person name="Maruyama S.R."/>
        </authorList>
    </citation>
    <scope>NUCLEOTIDE SEQUENCE</scope>
    <source>
        <strain evidence="1">Uberlandia</strain>
        <tissue evidence="1">Salivary glands</tissue>
    </source>
</reference>